<dbReference type="PROSITE" id="PS50109">
    <property type="entry name" value="HIS_KIN"/>
    <property type="match status" value="1"/>
</dbReference>
<evidence type="ECO:0000256" key="5">
    <source>
        <dbReference type="ARBA" id="ARBA00022679"/>
    </source>
</evidence>
<proteinExistence type="predicted"/>
<evidence type="ECO:0000256" key="4">
    <source>
        <dbReference type="ARBA" id="ARBA00022553"/>
    </source>
</evidence>
<gene>
    <name evidence="13" type="ORF">ACFOX3_06145</name>
</gene>
<keyword evidence="9" id="KW-0902">Two-component regulatory system</keyword>
<dbReference type="PROSITE" id="PS50885">
    <property type="entry name" value="HAMP"/>
    <property type="match status" value="1"/>
</dbReference>
<dbReference type="Pfam" id="PF00512">
    <property type="entry name" value="HisKA"/>
    <property type="match status" value="1"/>
</dbReference>
<dbReference type="SUPFAM" id="SSF55874">
    <property type="entry name" value="ATPase domain of HSP90 chaperone/DNA topoisomerase II/histidine kinase"/>
    <property type="match status" value="1"/>
</dbReference>
<sequence>MSISSKLFLTLLLSCLIATSGMLLTMRWSISSGMDSFQLAKQQQQLQPLLQALGNFYDKVEGWNLSQKNERELMRLLLSNMPNKTEIKAPRPPHPGPNFRGDFPSRFPLRDLALLNKAKETLFPPRGRPTNDQSNWVEFPIYSQQDPQELVGWIRLRKQPAINEAYEQVFFEFLQTTLWLSALAVFILAGVLATLLSRHFLAPLQQLAERISLLARGDYLTTVQHGTRADELGQLGRDIDDLRASLASTDNARKRWLADTSHELRTPLAIARAQLEAMQDGIRPLNKENVNAVHEEILQLQRLIEDLSELANSDIGNLRYQKNAINFSQLCQHAIDKNIDLAESAGLTLISTIAPNCWIWGDAARLEQLLANLFSNSLKYTDKNGTVQLQLREDNQQVRLNLEDSVPGVSNEELPLLFNHLYRVENSRNRKTGGSGLGLTIAKRIAQAHEGELMAKNSSLGGLNIELTLPTIAPQS</sequence>
<dbReference type="SMART" id="SM00387">
    <property type="entry name" value="HATPase_c"/>
    <property type="match status" value="1"/>
</dbReference>
<comment type="catalytic activity">
    <reaction evidence="1">
        <text>ATP + protein L-histidine = ADP + protein N-phospho-L-histidine.</text>
        <dbReference type="EC" id="2.7.13.3"/>
    </reaction>
</comment>
<dbReference type="SUPFAM" id="SSF47384">
    <property type="entry name" value="Homodimeric domain of signal transducing histidine kinase"/>
    <property type="match status" value="1"/>
</dbReference>
<dbReference type="InterPro" id="IPR003660">
    <property type="entry name" value="HAMP_dom"/>
</dbReference>
<comment type="caution">
    <text evidence="13">The sequence shown here is derived from an EMBL/GenBank/DDBJ whole genome shotgun (WGS) entry which is preliminary data.</text>
</comment>
<dbReference type="GO" id="GO:0005524">
    <property type="term" value="F:ATP binding"/>
    <property type="evidence" value="ECO:0007669"/>
    <property type="project" value="UniProtKB-KW"/>
</dbReference>
<evidence type="ECO:0000256" key="3">
    <source>
        <dbReference type="ARBA" id="ARBA00012438"/>
    </source>
</evidence>
<dbReference type="InterPro" id="IPR036097">
    <property type="entry name" value="HisK_dim/P_sf"/>
</dbReference>
<dbReference type="InterPro" id="IPR003594">
    <property type="entry name" value="HATPase_dom"/>
</dbReference>
<dbReference type="InterPro" id="IPR004358">
    <property type="entry name" value="Sig_transdc_His_kin-like_C"/>
</dbReference>
<dbReference type="PANTHER" id="PTHR45436:SF5">
    <property type="entry name" value="SENSOR HISTIDINE KINASE TRCS"/>
    <property type="match status" value="1"/>
</dbReference>
<dbReference type="SUPFAM" id="SSF158472">
    <property type="entry name" value="HAMP domain-like"/>
    <property type="match status" value="1"/>
</dbReference>
<keyword evidence="8" id="KW-1133">Transmembrane helix</keyword>
<dbReference type="CDD" id="cd06225">
    <property type="entry name" value="HAMP"/>
    <property type="match status" value="1"/>
</dbReference>
<dbReference type="SMART" id="SM00388">
    <property type="entry name" value="HisKA"/>
    <property type="match status" value="1"/>
</dbReference>
<evidence type="ECO:0000259" key="11">
    <source>
        <dbReference type="PROSITE" id="PS50109"/>
    </source>
</evidence>
<reference evidence="14" key="1">
    <citation type="journal article" date="2019" name="Int. J. Syst. Evol. Microbiol.">
        <title>The Global Catalogue of Microorganisms (GCM) 10K type strain sequencing project: providing services to taxonomists for standard genome sequencing and annotation.</title>
        <authorList>
            <consortium name="The Broad Institute Genomics Platform"/>
            <consortium name="The Broad Institute Genome Sequencing Center for Infectious Disease"/>
            <person name="Wu L."/>
            <person name="Ma J."/>
        </authorList>
    </citation>
    <scope>NUCLEOTIDE SEQUENCE [LARGE SCALE GENOMIC DNA]</scope>
    <source>
        <strain evidence="14">CECT 8570</strain>
    </source>
</reference>
<name>A0ABV8V3Q5_9GAMM</name>
<dbReference type="InterPro" id="IPR036890">
    <property type="entry name" value="HATPase_C_sf"/>
</dbReference>
<keyword evidence="13" id="KW-0067">ATP-binding</keyword>
<dbReference type="EC" id="2.7.13.3" evidence="3"/>
<feature type="domain" description="HAMP" evidence="12">
    <location>
        <begin position="198"/>
        <end position="251"/>
    </location>
</feature>
<keyword evidence="14" id="KW-1185">Reference proteome</keyword>
<dbReference type="SMART" id="SM00304">
    <property type="entry name" value="HAMP"/>
    <property type="match status" value="1"/>
</dbReference>
<keyword evidence="7" id="KW-0418">Kinase</keyword>
<evidence type="ECO:0000256" key="7">
    <source>
        <dbReference type="ARBA" id="ARBA00022777"/>
    </source>
</evidence>
<dbReference type="EMBL" id="JBHSCX010000004">
    <property type="protein sequence ID" value="MFC4361875.1"/>
    <property type="molecule type" value="Genomic_DNA"/>
</dbReference>
<comment type="subcellular location">
    <subcellularLocation>
        <location evidence="2">Membrane</location>
    </subcellularLocation>
</comment>
<keyword evidence="13" id="KW-0547">Nucleotide-binding</keyword>
<dbReference type="Pfam" id="PF02518">
    <property type="entry name" value="HATPase_c"/>
    <property type="match status" value="1"/>
</dbReference>
<dbReference type="Gene3D" id="1.10.287.130">
    <property type="match status" value="1"/>
</dbReference>
<accession>A0ABV8V3Q5</accession>
<dbReference type="PANTHER" id="PTHR45436">
    <property type="entry name" value="SENSOR HISTIDINE KINASE YKOH"/>
    <property type="match status" value="1"/>
</dbReference>
<keyword evidence="4" id="KW-0597">Phosphoprotein</keyword>
<evidence type="ECO:0000256" key="9">
    <source>
        <dbReference type="ARBA" id="ARBA00023012"/>
    </source>
</evidence>
<protein>
    <recommendedName>
        <fullName evidence="3">histidine kinase</fullName>
        <ecNumber evidence="3">2.7.13.3</ecNumber>
    </recommendedName>
</protein>
<dbReference type="Proteomes" id="UP001595840">
    <property type="component" value="Unassembled WGS sequence"/>
</dbReference>
<evidence type="ECO:0000256" key="8">
    <source>
        <dbReference type="ARBA" id="ARBA00022989"/>
    </source>
</evidence>
<evidence type="ECO:0000313" key="13">
    <source>
        <dbReference type="EMBL" id="MFC4361875.1"/>
    </source>
</evidence>
<organism evidence="13 14">
    <name type="scientific">Simiduia curdlanivorans</name>
    <dbReference type="NCBI Taxonomy" id="1492769"/>
    <lineage>
        <taxon>Bacteria</taxon>
        <taxon>Pseudomonadati</taxon>
        <taxon>Pseudomonadota</taxon>
        <taxon>Gammaproteobacteria</taxon>
        <taxon>Cellvibrionales</taxon>
        <taxon>Cellvibrionaceae</taxon>
        <taxon>Simiduia</taxon>
    </lineage>
</organism>
<dbReference type="Pfam" id="PF00672">
    <property type="entry name" value="HAMP"/>
    <property type="match status" value="1"/>
</dbReference>
<dbReference type="InterPro" id="IPR003661">
    <property type="entry name" value="HisK_dim/P_dom"/>
</dbReference>
<keyword evidence="6" id="KW-0812">Transmembrane</keyword>
<evidence type="ECO:0000256" key="6">
    <source>
        <dbReference type="ARBA" id="ARBA00022692"/>
    </source>
</evidence>
<dbReference type="CDD" id="cd00082">
    <property type="entry name" value="HisKA"/>
    <property type="match status" value="1"/>
</dbReference>
<dbReference type="Gene3D" id="6.10.340.10">
    <property type="match status" value="1"/>
</dbReference>
<evidence type="ECO:0000259" key="12">
    <source>
        <dbReference type="PROSITE" id="PS50885"/>
    </source>
</evidence>
<dbReference type="Gene3D" id="3.30.565.10">
    <property type="entry name" value="Histidine kinase-like ATPase, C-terminal domain"/>
    <property type="match status" value="1"/>
</dbReference>
<evidence type="ECO:0000313" key="14">
    <source>
        <dbReference type="Proteomes" id="UP001595840"/>
    </source>
</evidence>
<dbReference type="PRINTS" id="PR00344">
    <property type="entry name" value="BCTRLSENSOR"/>
</dbReference>
<dbReference type="InterPro" id="IPR050428">
    <property type="entry name" value="TCS_sensor_his_kinase"/>
</dbReference>
<dbReference type="RefSeq" id="WP_290263970.1">
    <property type="nucleotide sequence ID" value="NZ_JAUFQG010000006.1"/>
</dbReference>
<feature type="domain" description="Histidine kinase" evidence="11">
    <location>
        <begin position="259"/>
        <end position="473"/>
    </location>
</feature>
<evidence type="ECO:0000256" key="1">
    <source>
        <dbReference type="ARBA" id="ARBA00000085"/>
    </source>
</evidence>
<keyword evidence="5" id="KW-0808">Transferase</keyword>
<dbReference type="InterPro" id="IPR005467">
    <property type="entry name" value="His_kinase_dom"/>
</dbReference>
<evidence type="ECO:0000256" key="2">
    <source>
        <dbReference type="ARBA" id="ARBA00004370"/>
    </source>
</evidence>
<keyword evidence="10" id="KW-0472">Membrane</keyword>
<evidence type="ECO:0000256" key="10">
    <source>
        <dbReference type="ARBA" id="ARBA00023136"/>
    </source>
</evidence>